<dbReference type="Pfam" id="PF14254">
    <property type="entry name" value="DUF4348"/>
    <property type="match status" value="1"/>
</dbReference>
<dbReference type="EMBL" id="RQYF01000012">
    <property type="protein sequence ID" value="RRD92291.1"/>
    <property type="molecule type" value="Genomic_DNA"/>
</dbReference>
<dbReference type="PROSITE" id="PS51257">
    <property type="entry name" value="PROKAR_LIPOPROTEIN"/>
    <property type="match status" value="1"/>
</dbReference>
<gene>
    <name evidence="1" type="ORF">EII33_04635</name>
</gene>
<dbReference type="AlphaFoldDB" id="A0A2R3MU86"/>
<dbReference type="InterPro" id="IPR025590">
    <property type="entry name" value="DUF4348"/>
</dbReference>
<dbReference type="GeneID" id="94549305"/>
<keyword evidence="2" id="KW-1185">Reference proteome</keyword>
<name>A0A2R3MU86_9BACE</name>
<evidence type="ECO:0000313" key="1">
    <source>
        <dbReference type="EMBL" id="RRD92291.1"/>
    </source>
</evidence>
<sequence>MRKIVLGFLLLVFLISCGNKKTKMDPFVTLTNMVDSVNQKADTLKVAEVEDVPKPIEADELFDDFIFSYASDDALQKQRTVFPLPYYNRNTPIKIEERFWKHDYLFTKQSYYTLLFDEEDDLELVGDTALKSVQVEWIYLKTRMVKRYYFERKHGMWMLEAINLREIEKGENESFVDFYTRFVTDSVYQSKHISHPLQFVTIDPDDEFSILETTLDMNQWYAFRPVMPVDKLSNINYGQKNEDLSNTKILKVNGIDNGYSNIFYFRRQAEEWELYKYEDTSM</sequence>
<proteinExistence type="predicted"/>
<protein>
    <submittedName>
        <fullName evidence="1">DUF4348 domain-containing protein</fullName>
    </submittedName>
</protein>
<evidence type="ECO:0000313" key="2">
    <source>
        <dbReference type="Proteomes" id="UP000279562"/>
    </source>
</evidence>
<reference evidence="1 2" key="1">
    <citation type="submission" date="2018-11" db="EMBL/GenBank/DDBJ databases">
        <title>Genomes From Bacteria Associated with the Canine Oral Cavity: a Test Case for Automated Genome-Based Taxonomic Assignment.</title>
        <authorList>
            <person name="Coil D.A."/>
            <person name="Jospin G."/>
            <person name="Darling A.E."/>
            <person name="Wallis C."/>
            <person name="Davis I.J."/>
            <person name="Harris S."/>
            <person name="Eisen J.A."/>
            <person name="Holcombe L.J."/>
            <person name="O'Flynn C."/>
        </authorList>
    </citation>
    <scope>NUCLEOTIDE SEQUENCE [LARGE SCALE GENOMIC DNA]</scope>
    <source>
        <strain evidence="1 2">OH1047_COT-310</strain>
    </source>
</reference>
<accession>A0A2R3MU86</accession>
<dbReference type="KEGG" id="bhf:C3V43_12875"/>
<dbReference type="RefSeq" id="WP_106070111.1">
    <property type="nucleotide sequence ID" value="NZ_CALZWP010000034.1"/>
</dbReference>
<comment type="caution">
    <text evidence="1">The sequence shown here is derived from an EMBL/GenBank/DDBJ whole genome shotgun (WGS) entry which is preliminary data.</text>
</comment>
<dbReference type="Proteomes" id="UP000279562">
    <property type="component" value="Unassembled WGS sequence"/>
</dbReference>
<organism evidence="1 2">
    <name type="scientific">Prevotella heparinolytica</name>
    <dbReference type="NCBI Taxonomy" id="28113"/>
    <lineage>
        <taxon>Bacteria</taxon>
        <taxon>Pseudomonadati</taxon>
        <taxon>Bacteroidota</taxon>
        <taxon>Bacteroidia</taxon>
        <taxon>Bacteroidales</taxon>
        <taxon>Bacteroidaceae</taxon>
        <taxon>Bacteroides</taxon>
    </lineage>
</organism>